<keyword evidence="4" id="KW-0233">DNA recombination</keyword>
<evidence type="ECO:0000259" key="7">
    <source>
        <dbReference type="PROSITE" id="PS51900"/>
    </source>
</evidence>
<dbReference type="RefSeq" id="WP_236498134.1">
    <property type="nucleotide sequence ID" value="NZ_CP091244.1"/>
</dbReference>
<protein>
    <submittedName>
        <fullName evidence="8">Tyrosine-type recombinase/integrase</fullName>
    </submittedName>
</protein>
<evidence type="ECO:0000256" key="1">
    <source>
        <dbReference type="ARBA" id="ARBA00008857"/>
    </source>
</evidence>
<dbReference type="Gene3D" id="3.30.160.390">
    <property type="entry name" value="Integrase, DNA-binding domain"/>
    <property type="match status" value="1"/>
</dbReference>
<dbReference type="InterPro" id="IPR053876">
    <property type="entry name" value="Phage_int_M"/>
</dbReference>
<keyword evidence="3 5" id="KW-0238">DNA-binding</keyword>
<keyword evidence="2" id="KW-0229">DNA integration</keyword>
<dbReference type="CDD" id="cd00801">
    <property type="entry name" value="INT_P4_C"/>
    <property type="match status" value="1"/>
</dbReference>
<dbReference type="Gene3D" id="1.10.443.10">
    <property type="entry name" value="Intergrase catalytic core"/>
    <property type="match status" value="1"/>
</dbReference>
<dbReference type="InterPro" id="IPR050808">
    <property type="entry name" value="Phage_Integrase"/>
</dbReference>
<dbReference type="PROSITE" id="PS51900">
    <property type="entry name" value="CB"/>
    <property type="match status" value="1"/>
</dbReference>
<evidence type="ECO:0000259" key="6">
    <source>
        <dbReference type="PROSITE" id="PS51898"/>
    </source>
</evidence>
<comment type="similarity">
    <text evidence="1">Belongs to the 'phage' integrase family.</text>
</comment>
<dbReference type="InterPro" id="IPR002104">
    <property type="entry name" value="Integrase_catalytic"/>
</dbReference>
<dbReference type="PANTHER" id="PTHR30629">
    <property type="entry name" value="PROPHAGE INTEGRASE"/>
    <property type="match status" value="1"/>
</dbReference>
<dbReference type="InterPro" id="IPR011010">
    <property type="entry name" value="DNA_brk_join_enz"/>
</dbReference>
<evidence type="ECO:0000313" key="9">
    <source>
        <dbReference type="Proteomes" id="UP001054801"/>
    </source>
</evidence>
<sequence>MVKNAKTKPDGKPLKLSDGDGLHLYVTTTGKYWRYNYRIDGKQKTLALGVYSETTLKQARDLHDEAKAVLARGVDPTANKKAQRAARVKLTENSFEAVAREWLVKFSDKWIEEGKKRIVSRLEHDIFPWLGNRPIAEIEPPEILACLYRIEKRGALDTAHRAKQDCGQIFRYAVSTGRASRDPTPDLKGALPTARKQHFAAITNPAEIGALLRGIEEYKGSYVVQCALKLSALVFVRPGELRQMEWAEIDLANEVWELPADKMKMRMPHIVPLSRQALAILQDIQPLTGSDKYVFPGIRQRKEPMSENTIRQALRRLGYSNTEMTAHGFRAMARTVLEEVLDFPQHIIEHQLAHAVKDPNGRAYNRTKHLQKRATMMQRWADYLDELRETTGGDVVPFRTKAG</sequence>
<name>A0ABY3SWW5_9GAMM</name>
<dbReference type="InterPro" id="IPR025166">
    <property type="entry name" value="Integrase_DNA_bind_dom"/>
</dbReference>
<gene>
    <name evidence="8" type="ORF">L2Y54_18500</name>
</gene>
<dbReference type="InterPro" id="IPR013762">
    <property type="entry name" value="Integrase-like_cat_sf"/>
</dbReference>
<evidence type="ECO:0000256" key="2">
    <source>
        <dbReference type="ARBA" id="ARBA00022908"/>
    </source>
</evidence>
<dbReference type="EMBL" id="CP091244">
    <property type="protein sequence ID" value="UJS23908.1"/>
    <property type="molecule type" value="Genomic_DNA"/>
</dbReference>
<dbReference type="Gene3D" id="1.10.150.130">
    <property type="match status" value="1"/>
</dbReference>
<feature type="domain" description="Tyr recombinase" evidence="6">
    <location>
        <begin position="198"/>
        <end position="377"/>
    </location>
</feature>
<dbReference type="InterPro" id="IPR044068">
    <property type="entry name" value="CB"/>
</dbReference>
<dbReference type="Pfam" id="PF13356">
    <property type="entry name" value="Arm-DNA-bind_3"/>
    <property type="match status" value="1"/>
</dbReference>
<organism evidence="8 9">
    <name type="scientific">Thiothrix winogradskyi</name>
    <dbReference type="NCBI Taxonomy" id="96472"/>
    <lineage>
        <taxon>Bacteria</taxon>
        <taxon>Pseudomonadati</taxon>
        <taxon>Pseudomonadota</taxon>
        <taxon>Gammaproteobacteria</taxon>
        <taxon>Thiotrichales</taxon>
        <taxon>Thiotrichaceae</taxon>
        <taxon>Thiothrix</taxon>
    </lineage>
</organism>
<proteinExistence type="inferred from homology"/>
<dbReference type="SUPFAM" id="SSF56349">
    <property type="entry name" value="DNA breaking-rejoining enzymes"/>
    <property type="match status" value="1"/>
</dbReference>
<dbReference type="InterPro" id="IPR010998">
    <property type="entry name" value="Integrase_recombinase_N"/>
</dbReference>
<feature type="domain" description="Core-binding (CB)" evidence="7">
    <location>
        <begin position="93"/>
        <end position="174"/>
    </location>
</feature>
<accession>A0ABY3SWW5</accession>
<dbReference type="PROSITE" id="PS51898">
    <property type="entry name" value="TYR_RECOMBINASE"/>
    <property type="match status" value="1"/>
</dbReference>
<dbReference type="PANTHER" id="PTHR30629:SF2">
    <property type="entry name" value="PROPHAGE INTEGRASE INTS-RELATED"/>
    <property type="match status" value="1"/>
</dbReference>
<evidence type="ECO:0000256" key="3">
    <source>
        <dbReference type="ARBA" id="ARBA00023125"/>
    </source>
</evidence>
<evidence type="ECO:0000256" key="5">
    <source>
        <dbReference type="PROSITE-ProRule" id="PRU01248"/>
    </source>
</evidence>
<evidence type="ECO:0000256" key="4">
    <source>
        <dbReference type="ARBA" id="ARBA00023172"/>
    </source>
</evidence>
<evidence type="ECO:0000313" key="8">
    <source>
        <dbReference type="EMBL" id="UJS23908.1"/>
    </source>
</evidence>
<reference evidence="8" key="1">
    <citation type="journal article" date="2022" name="Microorganisms">
        <title>Two New Species of Filamentous Sulfur Bacteria of the Genus Thiothrix, Thiothrix winogradskyi sp. nov. and 'Candidatus Thiothrix sulfatifontis' sp. nov.</title>
        <authorList>
            <person name="Ravin N.V."/>
            <person name="Rossetti S."/>
            <person name="Beletsky A.V."/>
            <person name="Kadnikov V.V."/>
            <person name="Rudenko T.S."/>
            <person name="Smolyakov D.D."/>
            <person name="Moskvitina M.I."/>
            <person name="Gureeva M.V."/>
            <person name="Mardanov A.V."/>
            <person name="Grabovich M.Y."/>
        </authorList>
    </citation>
    <scope>NUCLEOTIDE SEQUENCE</scope>
    <source>
        <strain evidence="8">CT3</strain>
    </source>
</reference>
<dbReference type="Proteomes" id="UP001054801">
    <property type="component" value="Chromosome"/>
</dbReference>
<dbReference type="InterPro" id="IPR038488">
    <property type="entry name" value="Integrase_DNA-bd_sf"/>
</dbReference>
<dbReference type="Pfam" id="PF22022">
    <property type="entry name" value="Phage_int_M"/>
    <property type="match status" value="1"/>
</dbReference>
<dbReference type="Pfam" id="PF00589">
    <property type="entry name" value="Phage_integrase"/>
    <property type="match status" value="1"/>
</dbReference>
<keyword evidence="9" id="KW-1185">Reference proteome</keyword>